<accession>A0A841E6J6</accession>
<reference evidence="1 2" key="1">
    <citation type="submission" date="2020-08" db="EMBL/GenBank/DDBJ databases">
        <title>Sequencing the genomes of 1000 actinobacteria strains.</title>
        <authorList>
            <person name="Klenk H.-P."/>
        </authorList>
    </citation>
    <scope>NUCLEOTIDE SEQUENCE [LARGE SCALE GENOMIC DNA]</scope>
    <source>
        <strain evidence="1 2">DSM 44593</strain>
    </source>
</reference>
<dbReference type="EMBL" id="JACHLY010000001">
    <property type="protein sequence ID" value="MBB5998785.1"/>
    <property type="molecule type" value="Genomic_DNA"/>
</dbReference>
<dbReference type="AlphaFoldDB" id="A0A841E6J6"/>
<gene>
    <name evidence="1" type="ORF">HNR25_002536</name>
</gene>
<organism evidence="1 2">
    <name type="scientific">Streptomonospora salina</name>
    <dbReference type="NCBI Taxonomy" id="104205"/>
    <lineage>
        <taxon>Bacteria</taxon>
        <taxon>Bacillati</taxon>
        <taxon>Actinomycetota</taxon>
        <taxon>Actinomycetes</taxon>
        <taxon>Streptosporangiales</taxon>
        <taxon>Nocardiopsidaceae</taxon>
        <taxon>Streptomonospora</taxon>
    </lineage>
</organism>
<sequence>MQWERHLADLLAGRHTMTDDPLDAGAQMVVTEPGAGGDEAFRAPLARHHRVENDDPHLIWIRPIIPGRRDPKTGEMTFNLNICRRRGLQWEQAEPVDGGIELVLTSGQRARIEPAAGPELEVLYAWDTFTLGALTAEEESALDALREDSWTGRFA</sequence>
<evidence type="ECO:0000313" key="2">
    <source>
        <dbReference type="Proteomes" id="UP000578077"/>
    </source>
</evidence>
<dbReference type="RefSeq" id="WP_184635283.1">
    <property type="nucleotide sequence ID" value="NZ_BAABKT010000013.1"/>
</dbReference>
<proteinExistence type="predicted"/>
<dbReference type="Proteomes" id="UP000578077">
    <property type="component" value="Unassembled WGS sequence"/>
</dbReference>
<name>A0A841E6J6_9ACTN</name>
<protein>
    <submittedName>
        <fullName evidence="1">Uncharacterized protein</fullName>
    </submittedName>
</protein>
<evidence type="ECO:0000313" key="1">
    <source>
        <dbReference type="EMBL" id="MBB5998785.1"/>
    </source>
</evidence>
<keyword evidence="2" id="KW-1185">Reference proteome</keyword>
<comment type="caution">
    <text evidence="1">The sequence shown here is derived from an EMBL/GenBank/DDBJ whole genome shotgun (WGS) entry which is preliminary data.</text>
</comment>